<feature type="compositionally biased region" description="Low complexity" evidence="1">
    <location>
        <begin position="282"/>
        <end position="296"/>
    </location>
</feature>
<reference evidence="2" key="1">
    <citation type="journal article" date="2020" name="Stud. Mycol.">
        <title>101 Dothideomycetes genomes: a test case for predicting lifestyles and emergence of pathogens.</title>
        <authorList>
            <person name="Haridas S."/>
            <person name="Albert R."/>
            <person name="Binder M."/>
            <person name="Bloem J."/>
            <person name="Labutti K."/>
            <person name="Salamov A."/>
            <person name="Andreopoulos B."/>
            <person name="Baker S."/>
            <person name="Barry K."/>
            <person name="Bills G."/>
            <person name="Bluhm B."/>
            <person name="Cannon C."/>
            <person name="Castanera R."/>
            <person name="Culley D."/>
            <person name="Daum C."/>
            <person name="Ezra D."/>
            <person name="Gonzalez J."/>
            <person name="Henrissat B."/>
            <person name="Kuo A."/>
            <person name="Liang C."/>
            <person name="Lipzen A."/>
            <person name="Lutzoni F."/>
            <person name="Magnuson J."/>
            <person name="Mondo S."/>
            <person name="Nolan M."/>
            <person name="Ohm R."/>
            <person name="Pangilinan J."/>
            <person name="Park H.-J."/>
            <person name="Ramirez L."/>
            <person name="Alfaro M."/>
            <person name="Sun H."/>
            <person name="Tritt A."/>
            <person name="Yoshinaga Y."/>
            <person name="Zwiers L.-H."/>
            <person name="Turgeon B."/>
            <person name="Goodwin S."/>
            <person name="Spatafora J."/>
            <person name="Crous P."/>
            <person name="Grigoriev I."/>
        </authorList>
    </citation>
    <scope>NUCLEOTIDE SEQUENCE</scope>
    <source>
        <strain evidence="2">CBS 207.26</strain>
    </source>
</reference>
<feature type="compositionally biased region" description="Polar residues" evidence="1">
    <location>
        <begin position="297"/>
        <end position="312"/>
    </location>
</feature>
<organism evidence="2 3">
    <name type="scientific">Zopfia rhizophila CBS 207.26</name>
    <dbReference type="NCBI Taxonomy" id="1314779"/>
    <lineage>
        <taxon>Eukaryota</taxon>
        <taxon>Fungi</taxon>
        <taxon>Dikarya</taxon>
        <taxon>Ascomycota</taxon>
        <taxon>Pezizomycotina</taxon>
        <taxon>Dothideomycetes</taxon>
        <taxon>Dothideomycetes incertae sedis</taxon>
        <taxon>Zopfiaceae</taxon>
        <taxon>Zopfia</taxon>
    </lineage>
</organism>
<feature type="region of interest" description="Disordered" evidence="1">
    <location>
        <begin position="214"/>
        <end position="329"/>
    </location>
</feature>
<proteinExistence type="predicted"/>
<keyword evidence="3" id="KW-1185">Reference proteome</keyword>
<evidence type="ECO:0000313" key="3">
    <source>
        <dbReference type="Proteomes" id="UP000800200"/>
    </source>
</evidence>
<evidence type="ECO:0000313" key="2">
    <source>
        <dbReference type="EMBL" id="KAF2174707.1"/>
    </source>
</evidence>
<gene>
    <name evidence="2" type="ORF">K469DRAFT_680936</name>
</gene>
<feature type="compositionally biased region" description="Basic residues" evidence="1">
    <location>
        <begin position="314"/>
        <end position="323"/>
    </location>
</feature>
<sequence length="329" mass="36655">MSRQPTFTNIIHLRDFIDAITDDPTRENAPNYIEIQTDINIFEEDGFCSPNIIAEPIRTRIHVYLTQEERDLYVSNTFFYAEGRFSTALSTDDTLEINIQTLSLMRYYRRHLPEQWCPMATVIGSVLSRNDNSLDPSELRHFTVETSVYDTSKAAPVQFSVVCFLENTNRWKRVKTPPSGTFLSVTAKVAGRTAGTNHLALRVLDLAYLPKPVSAAATPTPTATPPSKRSSRWEGRAAPSTPSKRLRLLEPANDAADPSEMDTTPPEPKRGGSDLNTEHNTNSPSARPSPSIIANAEDSSLTSVPSLTSDSATRPHRNRHLPKKYAELD</sequence>
<dbReference type="OrthoDB" id="5068955at2759"/>
<dbReference type="Proteomes" id="UP000800200">
    <property type="component" value="Unassembled WGS sequence"/>
</dbReference>
<dbReference type="EMBL" id="ML994787">
    <property type="protein sequence ID" value="KAF2174707.1"/>
    <property type="molecule type" value="Genomic_DNA"/>
</dbReference>
<name>A0A6A6D5R4_9PEZI</name>
<protein>
    <submittedName>
        <fullName evidence="2">Uncharacterized protein</fullName>
    </submittedName>
</protein>
<dbReference type="AlphaFoldDB" id="A0A6A6D5R4"/>
<accession>A0A6A6D5R4</accession>
<evidence type="ECO:0000256" key="1">
    <source>
        <dbReference type="SAM" id="MobiDB-lite"/>
    </source>
</evidence>